<organism evidence="3 4">
    <name type="scientific">Phyllosticta citriasiana</name>
    <dbReference type="NCBI Taxonomy" id="595635"/>
    <lineage>
        <taxon>Eukaryota</taxon>
        <taxon>Fungi</taxon>
        <taxon>Dikarya</taxon>
        <taxon>Ascomycota</taxon>
        <taxon>Pezizomycotina</taxon>
        <taxon>Dothideomycetes</taxon>
        <taxon>Dothideomycetes incertae sedis</taxon>
        <taxon>Botryosphaeriales</taxon>
        <taxon>Phyllostictaceae</taxon>
        <taxon>Phyllosticta</taxon>
    </lineage>
</organism>
<name>A0ABR1KDS1_9PEZI</name>
<sequence>MCTWSHAAAAAAAAAAFSIPCADGLIHINCSGLGTGRFIGRHGRVQTWAKKDNASNMTLTRTTKETSNLILGHHHDSAAPKTHNLNLSLFSPPQHLAPSIQRTTSQSTKALRQARPYATTQAP</sequence>
<protein>
    <recommendedName>
        <fullName evidence="5">Secreted protein</fullName>
    </recommendedName>
</protein>
<evidence type="ECO:0000256" key="2">
    <source>
        <dbReference type="SAM" id="SignalP"/>
    </source>
</evidence>
<gene>
    <name evidence="3" type="ORF">IWZ03DRAFT_42062</name>
</gene>
<proteinExistence type="predicted"/>
<keyword evidence="2" id="KW-0732">Signal</keyword>
<comment type="caution">
    <text evidence="3">The sequence shown here is derived from an EMBL/GenBank/DDBJ whole genome shotgun (WGS) entry which is preliminary data.</text>
</comment>
<dbReference type="EMBL" id="JBBPHU010000010">
    <property type="protein sequence ID" value="KAK7512917.1"/>
    <property type="molecule type" value="Genomic_DNA"/>
</dbReference>
<keyword evidence="4" id="KW-1185">Reference proteome</keyword>
<evidence type="ECO:0000256" key="1">
    <source>
        <dbReference type="SAM" id="MobiDB-lite"/>
    </source>
</evidence>
<evidence type="ECO:0000313" key="4">
    <source>
        <dbReference type="Proteomes" id="UP001363622"/>
    </source>
</evidence>
<feature type="chain" id="PRO_5045987284" description="Secreted protein" evidence="2">
    <location>
        <begin position="25"/>
        <end position="123"/>
    </location>
</feature>
<evidence type="ECO:0000313" key="3">
    <source>
        <dbReference type="EMBL" id="KAK7512917.1"/>
    </source>
</evidence>
<feature type="region of interest" description="Disordered" evidence="1">
    <location>
        <begin position="69"/>
        <end position="123"/>
    </location>
</feature>
<dbReference type="Proteomes" id="UP001363622">
    <property type="component" value="Unassembled WGS sequence"/>
</dbReference>
<feature type="compositionally biased region" description="Polar residues" evidence="1">
    <location>
        <begin position="100"/>
        <end position="110"/>
    </location>
</feature>
<evidence type="ECO:0008006" key="5">
    <source>
        <dbReference type="Google" id="ProtNLM"/>
    </source>
</evidence>
<reference evidence="3 4" key="1">
    <citation type="submission" date="2024-04" db="EMBL/GenBank/DDBJ databases">
        <title>Phyllosticta paracitricarpa is synonymous to the EU quarantine fungus P. citricarpa based on phylogenomic analyses.</title>
        <authorList>
            <consortium name="Lawrence Berkeley National Laboratory"/>
            <person name="Van Ingen-Buijs V.A."/>
            <person name="Van Westerhoven A.C."/>
            <person name="Haridas S."/>
            <person name="Skiadas P."/>
            <person name="Martin F."/>
            <person name="Groenewald J.Z."/>
            <person name="Crous P.W."/>
            <person name="Seidl M.F."/>
        </authorList>
    </citation>
    <scope>NUCLEOTIDE SEQUENCE [LARGE SCALE GENOMIC DNA]</scope>
    <source>
        <strain evidence="3 4">CBS 123371</strain>
    </source>
</reference>
<feature type="signal peptide" evidence="2">
    <location>
        <begin position="1"/>
        <end position="24"/>
    </location>
</feature>
<accession>A0ABR1KDS1</accession>